<comment type="caution">
    <text evidence="2">The sequence shown here is derived from an EMBL/GenBank/DDBJ whole genome shotgun (WGS) entry which is preliminary data.</text>
</comment>
<feature type="region of interest" description="Disordered" evidence="1">
    <location>
        <begin position="1"/>
        <end position="70"/>
    </location>
</feature>
<dbReference type="Proteomes" id="UP000528608">
    <property type="component" value="Unassembled WGS sequence"/>
</dbReference>
<reference evidence="2 3" key="1">
    <citation type="submission" date="2020-08" db="EMBL/GenBank/DDBJ databases">
        <title>Genomic Encyclopedia of Type Strains, Phase III (KMG-III): the genomes of soil and plant-associated and newly described type strains.</title>
        <authorList>
            <person name="Whitman W."/>
        </authorList>
    </citation>
    <scope>NUCLEOTIDE SEQUENCE [LARGE SCALE GENOMIC DNA]</scope>
    <source>
        <strain evidence="2 3">CECT 3259</strain>
    </source>
</reference>
<proteinExistence type="predicted"/>
<evidence type="ECO:0000256" key="1">
    <source>
        <dbReference type="SAM" id="MobiDB-lite"/>
    </source>
</evidence>
<evidence type="ECO:0000313" key="3">
    <source>
        <dbReference type="Proteomes" id="UP000528608"/>
    </source>
</evidence>
<protein>
    <submittedName>
        <fullName evidence="2">Uncharacterized protein</fullName>
    </submittedName>
</protein>
<accession>A0A7W8B7Z3</accession>
<sequence length="70" mass="7198">MRDSMPYAADSPSGGLPIDPPLPATISVRARAPVSPGPVPAPRLRRAFPTPPLPECPQAPDGLKFSPSGA</sequence>
<name>A0A7W8B7Z3_STREU</name>
<dbReference type="AlphaFoldDB" id="A0A7W8B7Z3"/>
<dbReference type="EMBL" id="JACHJF010000004">
    <property type="protein sequence ID" value="MBB5118495.1"/>
    <property type="molecule type" value="Genomic_DNA"/>
</dbReference>
<gene>
    <name evidence="2" type="ORF">FHS36_001927</name>
</gene>
<organism evidence="2 3">
    <name type="scientific">Streptomyces eurocidicus</name>
    <name type="common">Streptoverticillium eurocidicus</name>
    <dbReference type="NCBI Taxonomy" id="66423"/>
    <lineage>
        <taxon>Bacteria</taxon>
        <taxon>Bacillati</taxon>
        <taxon>Actinomycetota</taxon>
        <taxon>Actinomycetes</taxon>
        <taxon>Kitasatosporales</taxon>
        <taxon>Streptomycetaceae</taxon>
        <taxon>Streptomyces</taxon>
    </lineage>
</organism>
<evidence type="ECO:0000313" key="2">
    <source>
        <dbReference type="EMBL" id="MBB5118495.1"/>
    </source>
</evidence>